<dbReference type="RefSeq" id="XP_056547188.1">
    <property type="nucleotide sequence ID" value="XM_056683582.1"/>
</dbReference>
<dbReference type="AlphaFoldDB" id="A0A9W9LTK3"/>
<accession>A0A9W9LTK3</accession>
<comment type="caution">
    <text evidence="2">The sequence shown here is derived from an EMBL/GenBank/DDBJ whole genome shotgun (WGS) entry which is preliminary data.</text>
</comment>
<reference evidence="2" key="2">
    <citation type="journal article" date="2023" name="IMA Fungus">
        <title>Comparative genomic study of the Penicillium genus elucidates a diverse pangenome and 15 lateral gene transfer events.</title>
        <authorList>
            <person name="Petersen C."/>
            <person name="Sorensen T."/>
            <person name="Nielsen M.R."/>
            <person name="Sondergaard T.E."/>
            <person name="Sorensen J.L."/>
            <person name="Fitzpatrick D.A."/>
            <person name="Frisvad J.C."/>
            <person name="Nielsen K.L."/>
        </authorList>
    </citation>
    <scope>NUCLEOTIDE SEQUENCE</scope>
    <source>
        <strain evidence="2">IBT 26290</strain>
    </source>
</reference>
<protein>
    <submittedName>
        <fullName evidence="2">Uncharacterized protein</fullName>
    </submittedName>
</protein>
<dbReference type="GeneID" id="81422758"/>
<feature type="region of interest" description="Disordered" evidence="1">
    <location>
        <begin position="1"/>
        <end position="30"/>
    </location>
</feature>
<reference evidence="2" key="1">
    <citation type="submission" date="2022-11" db="EMBL/GenBank/DDBJ databases">
        <authorList>
            <person name="Petersen C."/>
        </authorList>
    </citation>
    <scope>NUCLEOTIDE SEQUENCE</scope>
    <source>
        <strain evidence="2">IBT 26290</strain>
    </source>
</reference>
<name>A0A9W9LTK3_9EURO</name>
<dbReference type="OrthoDB" id="4390692at2759"/>
<dbReference type="Proteomes" id="UP001149163">
    <property type="component" value="Unassembled WGS sequence"/>
</dbReference>
<keyword evidence="3" id="KW-1185">Reference proteome</keyword>
<gene>
    <name evidence="2" type="ORF">N7482_001457</name>
</gene>
<sequence>MHLLISVDENYLPRPTKSEKRSRLEEDESGNKKYRGNVLLELISRMKPALGIDEETRTYWSTRIKLDLRNPVHPIPIPDEIQVNGWLLKEGSFVQVDNDPVVGACTTTLFVAFISWLKLH</sequence>
<organism evidence="2 3">
    <name type="scientific">Penicillium canariense</name>
    <dbReference type="NCBI Taxonomy" id="189055"/>
    <lineage>
        <taxon>Eukaryota</taxon>
        <taxon>Fungi</taxon>
        <taxon>Dikarya</taxon>
        <taxon>Ascomycota</taxon>
        <taxon>Pezizomycotina</taxon>
        <taxon>Eurotiomycetes</taxon>
        <taxon>Eurotiomycetidae</taxon>
        <taxon>Eurotiales</taxon>
        <taxon>Aspergillaceae</taxon>
        <taxon>Penicillium</taxon>
    </lineage>
</organism>
<evidence type="ECO:0000256" key="1">
    <source>
        <dbReference type="SAM" id="MobiDB-lite"/>
    </source>
</evidence>
<evidence type="ECO:0000313" key="2">
    <source>
        <dbReference type="EMBL" id="KAJ5175580.1"/>
    </source>
</evidence>
<dbReference type="EMBL" id="JAPQKN010000001">
    <property type="protein sequence ID" value="KAJ5175580.1"/>
    <property type="molecule type" value="Genomic_DNA"/>
</dbReference>
<proteinExistence type="predicted"/>
<evidence type="ECO:0000313" key="3">
    <source>
        <dbReference type="Proteomes" id="UP001149163"/>
    </source>
</evidence>